<organism evidence="1 2">
    <name type="scientific">Giesbergeria sinuosa</name>
    <dbReference type="NCBI Taxonomy" id="80883"/>
    <lineage>
        <taxon>Bacteria</taxon>
        <taxon>Pseudomonadati</taxon>
        <taxon>Pseudomonadota</taxon>
        <taxon>Betaproteobacteria</taxon>
        <taxon>Burkholderiales</taxon>
        <taxon>Comamonadaceae</taxon>
        <taxon>Giesbergeria</taxon>
    </lineage>
</organism>
<evidence type="ECO:0000313" key="2">
    <source>
        <dbReference type="Proteomes" id="UP001596001"/>
    </source>
</evidence>
<reference evidence="2" key="1">
    <citation type="journal article" date="2019" name="Int. J. Syst. Evol. Microbiol.">
        <title>The Global Catalogue of Microorganisms (GCM) 10K type strain sequencing project: providing services to taxonomists for standard genome sequencing and annotation.</title>
        <authorList>
            <consortium name="The Broad Institute Genomics Platform"/>
            <consortium name="The Broad Institute Genome Sequencing Center for Infectious Disease"/>
            <person name="Wu L."/>
            <person name="Ma J."/>
        </authorList>
    </citation>
    <scope>NUCLEOTIDE SEQUENCE [LARGE SCALE GENOMIC DNA]</scope>
    <source>
        <strain evidence="2">CCUG 49452</strain>
    </source>
</reference>
<name>A0ABV9QF78_9BURK</name>
<proteinExistence type="predicted"/>
<accession>A0ABV9QF78</accession>
<sequence length="115" mass="12691">MKEKDVTASLVKAIEQLYQRSDAMTDLIALICLHLRAIDSTTAESIAKLLEGLPKVESATMTEELKWLAQHLTPILQGDPDAPLLLSVRKPPPVRDREALRDLLQVLPGGKQESP</sequence>
<gene>
    <name evidence="1" type="ORF">ACFO6X_05175</name>
</gene>
<keyword evidence="2" id="KW-1185">Reference proteome</keyword>
<protein>
    <submittedName>
        <fullName evidence="1">Uncharacterized protein</fullName>
    </submittedName>
</protein>
<dbReference type="RefSeq" id="WP_382430742.1">
    <property type="nucleotide sequence ID" value="NZ_JBHSHJ010000003.1"/>
</dbReference>
<comment type="caution">
    <text evidence="1">The sequence shown here is derived from an EMBL/GenBank/DDBJ whole genome shotgun (WGS) entry which is preliminary data.</text>
</comment>
<evidence type="ECO:0000313" key="1">
    <source>
        <dbReference type="EMBL" id="MFC4788375.1"/>
    </source>
</evidence>
<dbReference type="EMBL" id="JBHSHJ010000003">
    <property type="protein sequence ID" value="MFC4788375.1"/>
    <property type="molecule type" value="Genomic_DNA"/>
</dbReference>
<dbReference type="Proteomes" id="UP001596001">
    <property type="component" value="Unassembled WGS sequence"/>
</dbReference>